<protein>
    <submittedName>
        <fullName evidence="1">Uncharacterized protein</fullName>
    </submittedName>
</protein>
<gene>
    <name evidence="1" type="ORF">pipiens_010999</name>
</gene>
<comment type="caution">
    <text evidence="1">The sequence shown here is derived from an EMBL/GenBank/DDBJ whole genome shotgun (WGS) entry which is preliminary data.</text>
</comment>
<dbReference type="AlphaFoldDB" id="A0ABD1D9K9"/>
<dbReference type="EMBL" id="JBEHCU010006996">
    <property type="protein sequence ID" value="KAL1395767.1"/>
    <property type="molecule type" value="Genomic_DNA"/>
</dbReference>
<reference evidence="1 2" key="1">
    <citation type="submission" date="2024-05" db="EMBL/GenBank/DDBJ databases">
        <title>Culex pipiens pipiens assembly and annotation.</title>
        <authorList>
            <person name="Alout H."/>
            <person name="Durand T."/>
        </authorList>
    </citation>
    <scope>NUCLEOTIDE SEQUENCE [LARGE SCALE GENOMIC DNA]</scope>
    <source>
        <strain evidence="1">HA-2024</strain>
        <tissue evidence="1">Whole body</tissue>
    </source>
</reference>
<evidence type="ECO:0000313" key="1">
    <source>
        <dbReference type="EMBL" id="KAL1395767.1"/>
    </source>
</evidence>
<proteinExistence type="predicted"/>
<dbReference type="Proteomes" id="UP001562425">
    <property type="component" value="Unassembled WGS sequence"/>
</dbReference>
<keyword evidence="2" id="KW-1185">Reference proteome</keyword>
<evidence type="ECO:0000313" key="2">
    <source>
        <dbReference type="Proteomes" id="UP001562425"/>
    </source>
</evidence>
<sequence length="421" mass="46705">MVLRFGSAQTQPDCELYDCSIPRPSNRSASPNFTVDQLNQVGMHPVRFHPARTGSMGAFLDAAASVQNASCLSLTASLTLTLNMTETYSLNFMCDGSPLFFSRGFLLEGGCLRFYHNIDLRKCTFFRRERLRITNHVDGLTAANFDYTGGLIAQGEFAVGNDSTGKPETPSNRSASSNCTVRQFEKFGMYPTQDYPAQTESMGSFLDVAASVRDKRCLILAASIMVTVNKKETFGLNFICDGNTFFSKAFRLENGCIRPYPDIDPRECTFFRQERLRVTTRADGLMVANFDSTGSSNCTVQQFEKIGMYPTQDHPAQTESMGAFLDVAASVRDKRCLILTASLTLTVKKAETFSLNFICNGSTFFSKAFLLEGGCLRPYPDIDPRKCPVLRRERIRITDNADGLTVANLDSTGRLIAEEEE</sequence>
<name>A0ABD1D9K9_CULPP</name>
<accession>A0ABD1D9K9</accession>
<organism evidence="1 2">
    <name type="scientific">Culex pipiens pipiens</name>
    <name type="common">Northern house mosquito</name>
    <dbReference type="NCBI Taxonomy" id="38569"/>
    <lineage>
        <taxon>Eukaryota</taxon>
        <taxon>Metazoa</taxon>
        <taxon>Ecdysozoa</taxon>
        <taxon>Arthropoda</taxon>
        <taxon>Hexapoda</taxon>
        <taxon>Insecta</taxon>
        <taxon>Pterygota</taxon>
        <taxon>Neoptera</taxon>
        <taxon>Endopterygota</taxon>
        <taxon>Diptera</taxon>
        <taxon>Nematocera</taxon>
        <taxon>Culicoidea</taxon>
        <taxon>Culicidae</taxon>
        <taxon>Culicinae</taxon>
        <taxon>Culicini</taxon>
        <taxon>Culex</taxon>
        <taxon>Culex</taxon>
    </lineage>
</organism>